<protein>
    <submittedName>
        <fullName evidence="1">Uncharacterized protein</fullName>
    </submittedName>
</protein>
<sequence>CIVWNSRPEADATAAGNKVSGLLGSHFLIPPSDSQRWAWVSVPTADGTLPLSKTVDFKSGIPLSPPAVRGLGDTHAGGTCGKKERRVVCEEPLPLKG</sequence>
<accession>A0A8C0HYL4</accession>
<dbReference type="AlphaFoldDB" id="A0A8C0HYL4"/>
<name>A0A8C0HYL4_BALMU</name>
<organism evidence="1">
    <name type="scientific">Balaenoptera musculus</name>
    <name type="common">Blue whale</name>
    <dbReference type="NCBI Taxonomy" id="9771"/>
    <lineage>
        <taxon>Eukaryota</taxon>
        <taxon>Metazoa</taxon>
        <taxon>Chordata</taxon>
        <taxon>Craniata</taxon>
        <taxon>Vertebrata</taxon>
        <taxon>Euteleostomi</taxon>
        <taxon>Mammalia</taxon>
        <taxon>Eutheria</taxon>
        <taxon>Laurasiatheria</taxon>
        <taxon>Artiodactyla</taxon>
        <taxon>Whippomorpha</taxon>
        <taxon>Cetacea</taxon>
        <taxon>Mysticeti</taxon>
        <taxon>Balaenopteridae</taxon>
        <taxon>Balaenoptera</taxon>
    </lineage>
</organism>
<dbReference type="Ensembl" id="ENSBMST00010014820.1">
    <property type="protein sequence ID" value="ENSBMSP00010013349.1"/>
    <property type="gene ID" value="ENSBMSG00010009780.1"/>
</dbReference>
<evidence type="ECO:0000313" key="1">
    <source>
        <dbReference type="Ensembl" id="ENSBMSP00010013349.1"/>
    </source>
</evidence>
<reference evidence="1" key="1">
    <citation type="submission" date="2023-09" db="UniProtKB">
        <authorList>
            <consortium name="Ensembl"/>
        </authorList>
    </citation>
    <scope>IDENTIFICATION</scope>
</reference>
<proteinExistence type="predicted"/>